<dbReference type="Proteomes" id="UP000575068">
    <property type="component" value="Unassembled WGS sequence"/>
</dbReference>
<proteinExistence type="predicted"/>
<reference evidence="1 2" key="1">
    <citation type="submission" date="2020-08" db="EMBL/GenBank/DDBJ databases">
        <title>Genomic Encyclopedia of Type Strains, Phase IV (KMG-IV): sequencing the most valuable type-strain genomes for metagenomic binning, comparative biology and taxonomic classification.</title>
        <authorList>
            <person name="Goeker M."/>
        </authorList>
    </citation>
    <scope>NUCLEOTIDE SEQUENCE [LARGE SCALE GENOMIC DNA]</scope>
    <source>
        <strain evidence="1 2">DSM 7465</strain>
    </source>
</reference>
<accession>A0A840HR72</accession>
<evidence type="ECO:0008006" key="3">
    <source>
        <dbReference type="Google" id="ProtNLM"/>
    </source>
</evidence>
<dbReference type="EMBL" id="JACHOV010000001">
    <property type="protein sequence ID" value="MBB4640054.1"/>
    <property type="molecule type" value="Genomic_DNA"/>
</dbReference>
<evidence type="ECO:0000313" key="1">
    <source>
        <dbReference type="EMBL" id="MBB4640054.1"/>
    </source>
</evidence>
<protein>
    <recommendedName>
        <fullName evidence="3">Pilus assembly protein</fullName>
    </recommendedName>
</protein>
<keyword evidence="2" id="KW-1185">Reference proteome</keyword>
<organism evidence="1 2">
    <name type="scientific">Rhizorhapis suberifaciens</name>
    <name type="common">corky root of lettuce</name>
    <dbReference type="NCBI Taxonomy" id="13656"/>
    <lineage>
        <taxon>Bacteria</taxon>
        <taxon>Pseudomonadati</taxon>
        <taxon>Pseudomonadota</taxon>
        <taxon>Alphaproteobacteria</taxon>
        <taxon>Sphingomonadales</taxon>
        <taxon>Sphingomonadaceae</taxon>
        <taxon>Rhizorhapis</taxon>
    </lineage>
</organism>
<gene>
    <name evidence="1" type="ORF">HNQ99_000334</name>
</gene>
<sequence>MSGLALIEFAYSLPVLTSLGLYGLEAAHLAQAHMQVSQIAMQVADNASRVRSSIDETDINEALTGADMIGESIDFTANGRIILSSLEPNGLTGADEGQYIRWQRCYGDGDYASSYGASGDGETGSTLADGMGPAGNEVTAMDGSAVIFAEVIYDYQPLISNKLFGAKTIRYNSAFVVRERTDQSMKNASNLSDSAKALCT</sequence>
<name>A0A840HR72_9SPHN</name>
<dbReference type="RefSeq" id="WP_246414325.1">
    <property type="nucleotide sequence ID" value="NZ_JACHOV010000001.1"/>
</dbReference>
<evidence type="ECO:0000313" key="2">
    <source>
        <dbReference type="Proteomes" id="UP000575068"/>
    </source>
</evidence>
<comment type="caution">
    <text evidence="1">The sequence shown here is derived from an EMBL/GenBank/DDBJ whole genome shotgun (WGS) entry which is preliminary data.</text>
</comment>
<dbReference type="AlphaFoldDB" id="A0A840HR72"/>